<feature type="chain" id="PRO_5040784045" description="Porin" evidence="1">
    <location>
        <begin position="21"/>
        <end position="441"/>
    </location>
</feature>
<proteinExistence type="predicted"/>
<gene>
    <name evidence="2" type="ORF">GCM10017621_31210</name>
</gene>
<feature type="signal peptide" evidence="1">
    <location>
        <begin position="1"/>
        <end position="20"/>
    </location>
</feature>
<evidence type="ECO:0000256" key="1">
    <source>
        <dbReference type="SAM" id="SignalP"/>
    </source>
</evidence>
<name>A0A9W6INK9_9PROT</name>
<dbReference type="Proteomes" id="UP001143486">
    <property type="component" value="Unassembled WGS sequence"/>
</dbReference>
<sequence>MKTILLTTAALAAASGAASAQDHDVEYTALGRHIRVDPALTSQLADTQEGLTQDVAFLLRARQSGQIDPDTLTLGGFFKGAYFHETTDTAGKFPILNRFPDQHGSGEENSDFVINAAGLTFTGAVGGWLTGFVHTEYSEVTFTRDQNQFQTREYYAVLGNLDVFGGYLAYGRKTIDFGEQFGYNPFTHSINQHFFWALADEPVLELGYIADTWRVSATAATGERMLRTGYSTDRDGGLGTNFALKAERRFDLGDDRALRVSASYLHDTIYNNNFTAHTVQAVDRFSPPNAPRPPLVYIEYRTGLWDIAAEYTTPRYDFAVEYTRSTDVWSATGFDTDTGAAFDGNRHLDALTVMGRYRTEFLGHDTDLSAVFSHTTLGPDNTEFDEAFQHVLGLEMHLTPQLDLGVEYVFNDGFQPFVGIQDVSLSGVQSNVGIVGIKARF</sequence>
<evidence type="ECO:0008006" key="4">
    <source>
        <dbReference type="Google" id="ProtNLM"/>
    </source>
</evidence>
<keyword evidence="1" id="KW-0732">Signal</keyword>
<dbReference type="RefSeq" id="WP_271187956.1">
    <property type="nucleotide sequence ID" value="NZ_BSFE01000012.1"/>
</dbReference>
<dbReference type="SUPFAM" id="SSF56935">
    <property type="entry name" value="Porins"/>
    <property type="match status" value="1"/>
</dbReference>
<evidence type="ECO:0000313" key="3">
    <source>
        <dbReference type="Proteomes" id="UP001143486"/>
    </source>
</evidence>
<keyword evidence="3" id="KW-1185">Reference proteome</keyword>
<evidence type="ECO:0000313" key="2">
    <source>
        <dbReference type="EMBL" id="GLK53613.1"/>
    </source>
</evidence>
<dbReference type="EMBL" id="BSFE01000012">
    <property type="protein sequence ID" value="GLK53613.1"/>
    <property type="molecule type" value="Genomic_DNA"/>
</dbReference>
<dbReference type="AlphaFoldDB" id="A0A9W6INK9"/>
<protein>
    <recommendedName>
        <fullName evidence="4">Porin</fullName>
    </recommendedName>
</protein>
<organism evidence="2 3">
    <name type="scientific">Maricaulis virginensis</name>
    <dbReference type="NCBI Taxonomy" id="144022"/>
    <lineage>
        <taxon>Bacteria</taxon>
        <taxon>Pseudomonadati</taxon>
        <taxon>Pseudomonadota</taxon>
        <taxon>Alphaproteobacteria</taxon>
        <taxon>Maricaulales</taxon>
        <taxon>Maricaulaceae</taxon>
        <taxon>Maricaulis</taxon>
    </lineage>
</organism>
<accession>A0A9W6INK9</accession>
<reference evidence="2" key="2">
    <citation type="submission" date="2023-01" db="EMBL/GenBank/DDBJ databases">
        <authorList>
            <person name="Sun Q."/>
            <person name="Evtushenko L."/>
        </authorList>
    </citation>
    <scope>NUCLEOTIDE SEQUENCE</scope>
    <source>
        <strain evidence="2">VKM B-1513</strain>
    </source>
</reference>
<reference evidence="2" key="1">
    <citation type="journal article" date="2014" name="Int. J. Syst. Evol. Microbiol.">
        <title>Complete genome sequence of Corynebacterium casei LMG S-19264T (=DSM 44701T), isolated from a smear-ripened cheese.</title>
        <authorList>
            <consortium name="US DOE Joint Genome Institute (JGI-PGF)"/>
            <person name="Walter F."/>
            <person name="Albersmeier A."/>
            <person name="Kalinowski J."/>
            <person name="Ruckert C."/>
        </authorList>
    </citation>
    <scope>NUCLEOTIDE SEQUENCE</scope>
    <source>
        <strain evidence="2">VKM B-1513</strain>
    </source>
</reference>
<comment type="caution">
    <text evidence="2">The sequence shown here is derived from an EMBL/GenBank/DDBJ whole genome shotgun (WGS) entry which is preliminary data.</text>
</comment>